<comment type="caution">
    <text evidence="2">The sequence shown here is derived from an EMBL/GenBank/DDBJ whole genome shotgun (WGS) entry which is preliminary data.</text>
</comment>
<dbReference type="GO" id="GO:0003735">
    <property type="term" value="F:structural constituent of ribosome"/>
    <property type="evidence" value="ECO:0007669"/>
    <property type="project" value="TreeGrafter"/>
</dbReference>
<dbReference type="InterPro" id="IPR044146">
    <property type="entry name" value="S1_Tex"/>
</dbReference>
<dbReference type="Pfam" id="PF00575">
    <property type="entry name" value="S1"/>
    <property type="match status" value="1"/>
</dbReference>
<evidence type="ECO:0000313" key="2">
    <source>
        <dbReference type="EMBL" id="GAI51930.1"/>
    </source>
</evidence>
<dbReference type="PROSITE" id="PS50126">
    <property type="entry name" value="S1"/>
    <property type="match status" value="1"/>
</dbReference>
<sequence>IKIFEFAKRIHKIEDLDIGMILPGIITNITNFGVFVDIGVKQDGLVHVSQLADRFVSKPADVVQLQQHVKVKVMNIDIERKRISLSMKDLR</sequence>
<dbReference type="AlphaFoldDB" id="X1QLR2"/>
<dbReference type="GO" id="GO:0005737">
    <property type="term" value="C:cytoplasm"/>
    <property type="evidence" value="ECO:0007669"/>
    <property type="project" value="UniProtKB-ARBA"/>
</dbReference>
<gene>
    <name evidence="2" type="ORF">S06H3_56355</name>
</gene>
<dbReference type="PANTHER" id="PTHR10724:SF10">
    <property type="entry name" value="S1 RNA-BINDING DOMAIN-CONTAINING PROTEIN 1"/>
    <property type="match status" value="1"/>
</dbReference>
<dbReference type="Gene3D" id="2.40.50.140">
    <property type="entry name" value="Nucleic acid-binding proteins"/>
    <property type="match status" value="1"/>
</dbReference>
<dbReference type="EMBL" id="BARV01036244">
    <property type="protein sequence ID" value="GAI51930.1"/>
    <property type="molecule type" value="Genomic_DNA"/>
</dbReference>
<evidence type="ECO:0000259" key="1">
    <source>
        <dbReference type="PROSITE" id="PS50126"/>
    </source>
</evidence>
<dbReference type="SUPFAM" id="SSF50249">
    <property type="entry name" value="Nucleic acid-binding proteins"/>
    <property type="match status" value="1"/>
</dbReference>
<dbReference type="SMART" id="SM00316">
    <property type="entry name" value="S1"/>
    <property type="match status" value="1"/>
</dbReference>
<dbReference type="GO" id="GO:0006412">
    <property type="term" value="P:translation"/>
    <property type="evidence" value="ECO:0007669"/>
    <property type="project" value="TreeGrafter"/>
</dbReference>
<feature type="non-terminal residue" evidence="2">
    <location>
        <position position="1"/>
    </location>
</feature>
<proteinExistence type="predicted"/>
<accession>X1QLR2</accession>
<dbReference type="InterPro" id="IPR003029">
    <property type="entry name" value="S1_domain"/>
</dbReference>
<protein>
    <recommendedName>
        <fullName evidence="1">S1 motif domain-containing protein</fullName>
    </recommendedName>
</protein>
<organism evidence="2">
    <name type="scientific">marine sediment metagenome</name>
    <dbReference type="NCBI Taxonomy" id="412755"/>
    <lineage>
        <taxon>unclassified sequences</taxon>
        <taxon>metagenomes</taxon>
        <taxon>ecological metagenomes</taxon>
    </lineage>
</organism>
<dbReference type="InterPro" id="IPR012340">
    <property type="entry name" value="NA-bd_OB-fold"/>
</dbReference>
<dbReference type="FunFam" id="2.40.50.140:FF:000051">
    <property type="entry name" value="RNA-binding transcriptional accessory protein"/>
    <property type="match status" value="1"/>
</dbReference>
<dbReference type="PANTHER" id="PTHR10724">
    <property type="entry name" value="30S RIBOSOMAL PROTEIN S1"/>
    <property type="match status" value="1"/>
</dbReference>
<feature type="domain" description="S1 motif" evidence="1">
    <location>
        <begin position="19"/>
        <end position="88"/>
    </location>
</feature>
<dbReference type="GO" id="GO:0003729">
    <property type="term" value="F:mRNA binding"/>
    <property type="evidence" value="ECO:0007669"/>
    <property type="project" value="TreeGrafter"/>
</dbReference>
<dbReference type="CDD" id="cd05685">
    <property type="entry name" value="S1_Tex"/>
    <property type="match status" value="1"/>
</dbReference>
<reference evidence="2" key="1">
    <citation type="journal article" date="2014" name="Front. Microbiol.">
        <title>High frequency of phylogenetically diverse reductive dehalogenase-homologous genes in deep subseafloor sedimentary metagenomes.</title>
        <authorList>
            <person name="Kawai M."/>
            <person name="Futagami T."/>
            <person name="Toyoda A."/>
            <person name="Takaki Y."/>
            <person name="Nishi S."/>
            <person name="Hori S."/>
            <person name="Arai W."/>
            <person name="Tsubouchi T."/>
            <person name="Morono Y."/>
            <person name="Uchiyama I."/>
            <person name="Ito T."/>
            <person name="Fujiyama A."/>
            <person name="Inagaki F."/>
            <person name="Takami H."/>
        </authorList>
    </citation>
    <scope>NUCLEOTIDE SEQUENCE</scope>
    <source>
        <strain evidence="2">Expedition CK06-06</strain>
    </source>
</reference>
<name>X1QLR2_9ZZZZ</name>
<dbReference type="InterPro" id="IPR050437">
    <property type="entry name" value="Ribos_protein_bS1-like"/>
</dbReference>